<evidence type="ECO:0000313" key="4">
    <source>
        <dbReference type="Proteomes" id="UP000315842"/>
    </source>
</evidence>
<dbReference type="Pfam" id="PF19516">
    <property type="entry name" value="DUF6049"/>
    <property type="match status" value="1"/>
</dbReference>
<proteinExistence type="predicted"/>
<dbReference type="RefSeq" id="WP_141320124.1">
    <property type="nucleotide sequence ID" value="NZ_BJLP01000022.1"/>
</dbReference>
<reference evidence="3 4" key="1">
    <citation type="submission" date="2019-06" db="EMBL/GenBank/DDBJ databases">
        <title>Whole genome shotgun sequence of Cellulomonas uda NBRC 3747.</title>
        <authorList>
            <person name="Hosoyama A."/>
            <person name="Uohara A."/>
            <person name="Ohji S."/>
            <person name="Ichikawa N."/>
        </authorList>
    </citation>
    <scope>NUCLEOTIDE SEQUENCE [LARGE SCALE GENOMIC DNA]</scope>
    <source>
        <strain evidence="3 4">NBRC 3747</strain>
    </source>
</reference>
<feature type="region of interest" description="Disordered" evidence="1">
    <location>
        <begin position="207"/>
        <end position="235"/>
    </location>
</feature>
<dbReference type="EMBL" id="BJLP01000022">
    <property type="protein sequence ID" value="GEA81138.1"/>
    <property type="molecule type" value="Genomic_DNA"/>
</dbReference>
<dbReference type="InterPro" id="IPR046112">
    <property type="entry name" value="DUF6049"/>
</dbReference>
<keyword evidence="2" id="KW-0472">Membrane</keyword>
<comment type="caution">
    <text evidence="3">The sequence shown here is derived from an EMBL/GenBank/DDBJ whole genome shotgun (WGS) entry which is preliminary data.</text>
</comment>
<dbReference type="Proteomes" id="UP000315842">
    <property type="component" value="Unassembled WGS sequence"/>
</dbReference>
<feature type="region of interest" description="Disordered" evidence="1">
    <location>
        <begin position="729"/>
        <end position="788"/>
    </location>
</feature>
<evidence type="ECO:0000313" key="3">
    <source>
        <dbReference type="EMBL" id="GEA81138.1"/>
    </source>
</evidence>
<keyword evidence="2" id="KW-0812">Transmembrane</keyword>
<feature type="compositionally biased region" description="Basic and acidic residues" evidence="1">
    <location>
        <begin position="774"/>
        <end position="788"/>
    </location>
</feature>
<protein>
    <submittedName>
        <fullName evidence="3">Uncharacterized protein</fullName>
    </submittedName>
</protein>
<feature type="compositionally biased region" description="Low complexity" evidence="1">
    <location>
        <begin position="393"/>
        <end position="402"/>
    </location>
</feature>
<accession>A0A4Y3KDQ6</accession>
<name>A0A4Y3KDQ6_CELUD</name>
<sequence length="788" mass="79995">MTGVEPRPARTRAPSPGRVRAALAAVLALAAALVVAPAVARTSSARAADEAVVDVRIVSIAPQVLEPGEDLRVTVEVTNTTSAPVEDARAVLWLNRFRMGSRDEVAAWADRGLDEPAGQSEISVDLTEPLLPDAARTVTLTLPADQVHLTNLPGLWGARGMAVEVAARGERLGLERTYILWNPTDDQPPRVPVSVVLPFVGPANAPVAAPAPDDLPGKDPSDAPTATEGAAEPTSAAAAAARAADDDLDALTAPGGRLRAMLEAATVDEDVTVVVDPSLLPLAESGSASSQRFAQRLRAAIASHDSYGLPWADPDVAAVQHAGQGALLQVAADRTQAELESSEHLLLWAADAGTPDDVTLAAVSGAGAAAILAPPAPTAGASGSSSEVAPDRSSAASGVSSDDASDSVRTFEAGVGPVTTVVPDAVLSRLVVGGTATGDGTSGSTSGSTPASIAQRVLAELAVVSHEEPSPAGVVVATDRLTAPDSAVLGAVTSALGAAPWTRTATLSEVLAEPRDARADRAPASTTDRDELDPAAVTALADAREAARSFSEVLDDPDAFLAGIDDQVLAPLAVAWRAAPRERAELVEQTVEQVLARTTGLSIVETSDLNVIATTSDLRLTVRNELAVPVRARLVVDPRKACLTVGGFATPVLEPGDTSVTVPLEAHANCDVLVEVQLVGPAGQDVAEPIAFSARVSPTIESVGTVVVGILLALGLALGIARTVRRGQSARRGARTVSESTGPVTLPVLGGTPADDESLAEGTGPDDAPAGADDDARAGEASDEGAAR</sequence>
<feature type="transmembrane region" description="Helical" evidence="2">
    <location>
        <begin position="703"/>
        <end position="721"/>
    </location>
</feature>
<gene>
    <name evidence="3" type="ORF">CUD01_15820</name>
</gene>
<feature type="compositionally biased region" description="Low complexity" evidence="1">
    <location>
        <begin position="376"/>
        <end position="386"/>
    </location>
</feature>
<dbReference type="AlphaFoldDB" id="A0A4Y3KDQ6"/>
<evidence type="ECO:0000256" key="1">
    <source>
        <dbReference type="SAM" id="MobiDB-lite"/>
    </source>
</evidence>
<feature type="compositionally biased region" description="Low complexity" evidence="1">
    <location>
        <begin position="222"/>
        <end position="235"/>
    </location>
</feature>
<organism evidence="3 4">
    <name type="scientific">Cellulomonas uda</name>
    <dbReference type="NCBI Taxonomy" id="1714"/>
    <lineage>
        <taxon>Bacteria</taxon>
        <taxon>Bacillati</taxon>
        <taxon>Actinomycetota</taxon>
        <taxon>Actinomycetes</taxon>
        <taxon>Micrococcales</taxon>
        <taxon>Cellulomonadaceae</taxon>
        <taxon>Cellulomonas</taxon>
    </lineage>
</organism>
<feature type="region of interest" description="Disordered" evidence="1">
    <location>
        <begin position="376"/>
        <end position="406"/>
    </location>
</feature>
<feature type="compositionally biased region" description="Low complexity" evidence="1">
    <location>
        <begin position="760"/>
        <end position="771"/>
    </location>
</feature>
<keyword evidence="4" id="KW-1185">Reference proteome</keyword>
<evidence type="ECO:0000256" key="2">
    <source>
        <dbReference type="SAM" id="Phobius"/>
    </source>
</evidence>
<keyword evidence="2" id="KW-1133">Transmembrane helix</keyword>